<feature type="transmembrane region" description="Helical" evidence="1">
    <location>
        <begin position="283"/>
        <end position="303"/>
    </location>
</feature>
<feature type="transmembrane region" description="Helical" evidence="1">
    <location>
        <begin position="310"/>
        <end position="327"/>
    </location>
</feature>
<protein>
    <recommendedName>
        <fullName evidence="3">Glycosyltransferase RgtA/B/C/D-like domain-containing protein</fullName>
    </recommendedName>
</protein>
<gene>
    <name evidence="2" type="ORF">AVDCRST_MAG85-2981</name>
</gene>
<feature type="transmembrane region" description="Helical" evidence="1">
    <location>
        <begin position="71"/>
        <end position="88"/>
    </location>
</feature>
<feature type="transmembrane region" description="Helical" evidence="1">
    <location>
        <begin position="149"/>
        <end position="172"/>
    </location>
</feature>
<name>A0A6J4TFP8_9ACTN</name>
<organism evidence="2">
    <name type="scientific">uncultured Solirubrobacteraceae bacterium</name>
    <dbReference type="NCBI Taxonomy" id="1162706"/>
    <lineage>
        <taxon>Bacteria</taxon>
        <taxon>Bacillati</taxon>
        <taxon>Actinomycetota</taxon>
        <taxon>Thermoleophilia</taxon>
        <taxon>Solirubrobacterales</taxon>
        <taxon>Solirubrobacteraceae</taxon>
        <taxon>environmental samples</taxon>
    </lineage>
</organism>
<feature type="transmembrane region" description="Helical" evidence="1">
    <location>
        <begin position="95"/>
        <end position="111"/>
    </location>
</feature>
<dbReference type="AlphaFoldDB" id="A0A6J4TFP8"/>
<evidence type="ECO:0008006" key="3">
    <source>
        <dbReference type="Google" id="ProtNLM"/>
    </source>
</evidence>
<evidence type="ECO:0000313" key="2">
    <source>
        <dbReference type="EMBL" id="CAA9522499.1"/>
    </source>
</evidence>
<accession>A0A6J4TFP8</accession>
<feature type="transmembrane region" description="Helical" evidence="1">
    <location>
        <begin position="256"/>
        <end position="277"/>
    </location>
</feature>
<feature type="transmembrane region" description="Helical" evidence="1">
    <location>
        <begin position="117"/>
        <end position="137"/>
    </location>
</feature>
<reference evidence="2" key="1">
    <citation type="submission" date="2020-02" db="EMBL/GenBank/DDBJ databases">
        <authorList>
            <person name="Meier V. D."/>
        </authorList>
    </citation>
    <scope>NUCLEOTIDE SEQUENCE</scope>
    <source>
        <strain evidence="2">AVDCRST_MAG85</strain>
    </source>
</reference>
<keyword evidence="1" id="KW-0472">Membrane</keyword>
<sequence length="450" mass="48640">MRLAVPIVICALVAGLIALLFGGHAFVNYDTAYALLWGDDLASGRAPDLEVPLAPTPHPLANVVGMVLDPGGAELLAFLWLAIAGFLVLRLAQEWFGLAAGIVAAVLFLTREPVLSFGLRAYVDVPYLALVLGALLIEVRRPRAGWPVLVLLALAGLLRPEAWLFSGAYVLWLRDWRLLGLAAVAPVLWVLHDQLITGDPLWSVRGTRQNTAELGRRTGPVDLVLYGPFRLGEIVREPVLVCMLFGAYLAYRKRIWIALAAIVLALAAFALLATAGLPIITRYMLLPAALACALAGGAIVAIVSIPKQRVVAAAFVVFLLAFVPNQFQRLDRLERSLGIQEQILADLDALPDAALSCPPVAVPNRRPVPHLALRFEGLEPREIEVGRLLKANTYVTPASEEVADRFVFDPRDRDQTLPAVPSTLQRVAGNRSWTVFSYTTVSGGGCTGAR</sequence>
<evidence type="ECO:0000256" key="1">
    <source>
        <dbReference type="SAM" id="Phobius"/>
    </source>
</evidence>
<dbReference type="EMBL" id="CADCVT010000331">
    <property type="protein sequence ID" value="CAA9522499.1"/>
    <property type="molecule type" value="Genomic_DNA"/>
</dbReference>
<keyword evidence="1" id="KW-0812">Transmembrane</keyword>
<feature type="transmembrane region" description="Helical" evidence="1">
    <location>
        <begin position="234"/>
        <end position="251"/>
    </location>
</feature>
<proteinExistence type="predicted"/>
<keyword evidence="1" id="KW-1133">Transmembrane helix</keyword>